<protein>
    <submittedName>
        <fullName evidence="3">Uncharacterized protein</fullName>
    </submittedName>
</protein>
<gene>
    <name evidence="3" type="ORF">ACFQJ6_06305</name>
</gene>
<feature type="compositionally biased region" description="Basic and acidic residues" evidence="1">
    <location>
        <begin position="102"/>
        <end position="127"/>
    </location>
</feature>
<keyword evidence="2" id="KW-0472">Membrane</keyword>
<feature type="compositionally biased region" description="Basic and acidic residues" evidence="1">
    <location>
        <begin position="77"/>
        <end position="86"/>
    </location>
</feature>
<accession>A0ABD5WH14</accession>
<evidence type="ECO:0000313" key="4">
    <source>
        <dbReference type="Proteomes" id="UP001596407"/>
    </source>
</evidence>
<feature type="region of interest" description="Disordered" evidence="1">
    <location>
        <begin position="66"/>
        <end position="127"/>
    </location>
</feature>
<keyword evidence="2" id="KW-1133">Transmembrane helix</keyword>
<dbReference type="AlphaFoldDB" id="A0ABD5WH14"/>
<reference evidence="3 4" key="1">
    <citation type="journal article" date="2019" name="Int. J. Syst. Evol. Microbiol.">
        <title>The Global Catalogue of Microorganisms (GCM) 10K type strain sequencing project: providing services to taxonomists for standard genome sequencing and annotation.</title>
        <authorList>
            <consortium name="The Broad Institute Genomics Platform"/>
            <consortium name="The Broad Institute Genome Sequencing Center for Infectious Disease"/>
            <person name="Wu L."/>
            <person name="Ma J."/>
        </authorList>
    </citation>
    <scope>NUCLEOTIDE SEQUENCE [LARGE SCALE GENOMIC DNA]</scope>
    <source>
        <strain evidence="3 4">DT72</strain>
    </source>
</reference>
<dbReference type="GeneID" id="79303659"/>
<feature type="transmembrane region" description="Helical" evidence="2">
    <location>
        <begin position="12"/>
        <end position="32"/>
    </location>
</feature>
<keyword evidence="2" id="KW-0812">Transmembrane</keyword>
<sequence>MASDTASRLRQAAKLAVVLLVLSPLVVRWGLVGTDLFPRVGTDLLVRAAGLGVLLAVVALLIRQKRRSRGRSPSDGFAERPEDRQVEGSGEVYAPYAYNEQRAAHREGERIRERAEEVARTDREARE</sequence>
<dbReference type="EMBL" id="JBHSZH010000005">
    <property type="protein sequence ID" value="MFC7079807.1"/>
    <property type="molecule type" value="Genomic_DNA"/>
</dbReference>
<dbReference type="RefSeq" id="WP_276279100.1">
    <property type="nucleotide sequence ID" value="NZ_CP119809.1"/>
</dbReference>
<evidence type="ECO:0000256" key="1">
    <source>
        <dbReference type="SAM" id="MobiDB-lite"/>
    </source>
</evidence>
<dbReference type="Proteomes" id="UP001596407">
    <property type="component" value="Unassembled WGS sequence"/>
</dbReference>
<comment type="caution">
    <text evidence="3">The sequence shown here is derived from an EMBL/GenBank/DDBJ whole genome shotgun (WGS) entry which is preliminary data.</text>
</comment>
<proteinExistence type="predicted"/>
<keyword evidence="4" id="KW-1185">Reference proteome</keyword>
<name>A0ABD5WH14_9EURY</name>
<organism evidence="3 4">
    <name type="scientific">Halorussus caseinilyticus</name>
    <dbReference type="NCBI Taxonomy" id="3034025"/>
    <lineage>
        <taxon>Archaea</taxon>
        <taxon>Methanobacteriati</taxon>
        <taxon>Methanobacteriota</taxon>
        <taxon>Stenosarchaea group</taxon>
        <taxon>Halobacteria</taxon>
        <taxon>Halobacteriales</taxon>
        <taxon>Haladaptataceae</taxon>
        <taxon>Halorussus</taxon>
    </lineage>
</organism>
<feature type="transmembrane region" description="Helical" evidence="2">
    <location>
        <begin position="44"/>
        <end position="62"/>
    </location>
</feature>
<evidence type="ECO:0000313" key="3">
    <source>
        <dbReference type="EMBL" id="MFC7079807.1"/>
    </source>
</evidence>
<evidence type="ECO:0000256" key="2">
    <source>
        <dbReference type="SAM" id="Phobius"/>
    </source>
</evidence>